<comment type="caution">
    <text evidence="1">The sequence shown here is derived from an EMBL/GenBank/DDBJ whole genome shotgun (WGS) entry which is preliminary data.</text>
</comment>
<accession>A0AAV4QVK9</accession>
<evidence type="ECO:0000313" key="1">
    <source>
        <dbReference type="EMBL" id="GIY12324.1"/>
    </source>
</evidence>
<evidence type="ECO:0008006" key="3">
    <source>
        <dbReference type="Google" id="ProtNLM"/>
    </source>
</evidence>
<reference evidence="1 2" key="1">
    <citation type="submission" date="2021-06" db="EMBL/GenBank/DDBJ databases">
        <title>Caerostris extrusa draft genome.</title>
        <authorList>
            <person name="Kono N."/>
            <person name="Arakawa K."/>
        </authorList>
    </citation>
    <scope>NUCLEOTIDE SEQUENCE [LARGE SCALE GENOMIC DNA]</scope>
</reference>
<name>A0AAV4QVK9_CAEEX</name>
<organism evidence="1 2">
    <name type="scientific">Caerostris extrusa</name>
    <name type="common">Bark spider</name>
    <name type="synonym">Caerostris bankana</name>
    <dbReference type="NCBI Taxonomy" id="172846"/>
    <lineage>
        <taxon>Eukaryota</taxon>
        <taxon>Metazoa</taxon>
        <taxon>Ecdysozoa</taxon>
        <taxon>Arthropoda</taxon>
        <taxon>Chelicerata</taxon>
        <taxon>Arachnida</taxon>
        <taxon>Araneae</taxon>
        <taxon>Araneomorphae</taxon>
        <taxon>Entelegynae</taxon>
        <taxon>Araneoidea</taxon>
        <taxon>Araneidae</taxon>
        <taxon>Caerostris</taxon>
    </lineage>
</organism>
<sequence length="112" mass="13107">MVLNDDIALNIWTKVMNVLKPIQSSNFSYEYILKRNMGNQFIYLLYEAISNYTSRGLFNYSERRNSLNKPEVKAERIVTTVNRALSIQISRMRARFGIQLALFKSNSKARLH</sequence>
<gene>
    <name evidence="1" type="ORF">CEXT_384891</name>
</gene>
<dbReference type="Proteomes" id="UP001054945">
    <property type="component" value="Unassembled WGS sequence"/>
</dbReference>
<dbReference type="AlphaFoldDB" id="A0AAV4QVK9"/>
<proteinExistence type="predicted"/>
<protein>
    <recommendedName>
        <fullName evidence="3">Ribosomal protein S3</fullName>
    </recommendedName>
</protein>
<dbReference type="EMBL" id="BPLR01006773">
    <property type="protein sequence ID" value="GIY12324.1"/>
    <property type="molecule type" value="Genomic_DNA"/>
</dbReference>
<keyword evidence="2" id="KW-1185">Reference proteome</keyword>
<evidence type="ECO:0000313" key="2">
    <source>
        <dbReference type="Proteomes" id="UP001054945"/>
    </source>
</evidence>